<evidence type="ECO:0000313" key="3">
    <source>
        <dbReference type="Proteomes" id="UP001146670"/>
    </source>
</evidence>
<keyword evidence="1" id="KW-1133">Transmembrane helix</keyword>
<protein>
    <recommendedName>
        <fullName evidence="4">DUF1189 domain-containing protein</fullName>
    </recommendedName>
</protein>
<evidence type="ECO:0008006" key="4">
    <source>
        <dbReference type="Google" id="ProtNLM"/>
    </source>
</evidence>
<keyword evidence="3" id="KW-1185">Reference proteome</keyword>
<feature type="transmembrane region" description="Helical" evidence="1">
    <location>
        <begin position="172"/>
        <end position="197"/>
    </location>
</feature>
<dbReference type="AlphaFoldDB" id="A0A9X3FNW7"/>
<evidence type="ECO:0000256" key="1">
    <source>
        <dbReference type="SAM" id="Phobius"/>
    </source>
</evidence>
<keyword evidence="1" id="KW-0812">Transmembrane</keyword>
<evidence type="ECO:0000313" key="2">
    <source>
        <dbReference type="EMBL" id="MCZ0726305.1"/>
    </source>
</evidence>
<name>A0A9X3FNW7_9LACT</name>
<dbReference type="EMBL" id="JAPRFR010000004">
    <property type="protein sequence ID" value="MCZ0726305.1"/>
    <property type="molecule type" value="Genomic_DNA"/>
</dbReference>
<keyword evidence="1" id="KW-0472">Membrane</keyword>
<dbReference type="RefSeq" id="WP_268752743.1">
    <property type="nucleotide sequence ID" value="NZ_JAPRFQ010000004.1"/>
</dbReference>
<feature type="transmembrane region" description="Helical" evidence="1">
    <location>
        <begin position="209"/>
        <end position="233"/>
    </location>
</feature>
<dbReference type="Proteomes" id="UP001146670">
    <property type="component" value="Unassembled WGS sequence"/>
</dbReference>
<feature type="transmembrane region" description="Helical" evidence="1">
    <location>
        <begin position="239"/>
        <end position="259"/>
    </location>
</feature>
<gene>
    <name evidence="2" type="ORF">OW157_07035</name>
</gene>
<organism evidence="2 3">
    <name type="scientific">Aerococcus kribbianus</name>
    <dbReference type="NCBI Taxonomy" id="2999064"/>
    <lineage>
        <taxon>Bacteria</taxon>
        <taxon>Bacillati</taxon>
        <taxon>Bacillota</taxon>
        <taxon>Bacilli</taxon>
        <taxon>Lactobacillales</taxon>
        <taxon>Aerococcaceae</taxon>
        <taxon>Aerococcus</taxon>
    </lineage>
</organism>
<sequence length="268" mass="30746">MFLINYIRAIFSRQAIFHYHFHMTWLRSSLVFTLWTLLGVLVMAIHFQPINNSDAQEAILTIEDEIDASMLNFLSQQEISNGQFSENNPSKSLSNNQITLAFLPSADVLDPLLSDSKNVLLIMPEGYTYKNSKGQYTANFSDNLVDSLENPQTFATMLNQTYQDEFRKNQQLIYLLGRHAVFLIFGIGGLFVMASFFKRMQDYYHFDIYNFEATVGLFALAMGFPSLLATVAGLYWPNILMMLAIMHIGTILTLIAVYFETNFKEERN</sequence>
<proteinExistence type="predicted"/>
<comment type="caution">
    <text evidence="2">The sequence shown here is derived from an EMBL/GenBank/DDBJ whole genome shotgun (WGS) entry which is preliminary data.</text>
</comment>
<accession>A0A9X3FNW7</accession>
<reference evidence="2" key="1">
    <citation type="submission" date="2022-12" db="EMBL/GenBank/DDBJ databases">
        <title>Description and comparative metabolic analysis of Aerococcus sp. nov., isolated from the feces of a pig.</title>
        <authorList>
            <person name="Chang Y.-H."/>
        </authorList>
    </citation>
    <scope>NUCLEOTIDE SEQUENCE</scope>
    <source>
        <strain evidence="2">YH-aer222</strain>
    </source>
</reference>